<feature type="chain" id="PRO_5042942183" description="Kelch repeat protein" evidence="5">
    <location>
        <begin position="23"/>
        <end position="573"/>
    </location>
</feature>
<keyword evidence="7" id="KW-1185">Reference proteome</keyword>
<dbReference type="Proteomes" id="UP001303115">
    <property type="component" value="Unassembled WGS sequence"/>
</dbReference>
<sequence>MPSRWAVASLLALFGPPSLVDAELFDAPTPANFVRRSSMRATVLGNHVYIDGGEISQLVDGKLPAWDINPVNSTLSIDLSKSWTSSDVSFRTISKPGPSLGKATLWTDTAAGRFYTWGGMWSRGLNMTRPRGIWRFDADKSGGGAWSLETPTNFALFIGLHPGEQGAFAHTNNTGFLIGGLASGWTELGRGPAEALPGMVTFDMETKIFRNGTTNYSPFDTLVGATAQYIPSYGPNGLILVLGGHAPLVGKEYSLDDAPPFDLQNLTFFDPSTKEAYWQESTGDIPPSPRTLFCTVGFQVPGGGYDIFLFGGSNARDKYEYEDAYVLSLPGFVWTKVPTPPAGPRHSHTCVSAGNRQVLSIGGLAGDWRTADTAPQGLLLFDMATMAWKDSYDTNAAAYEQAEVIKSWYGNGSQERVQWTSDKVKALFVAASESSPSPTPTPIVSVEPTTATSPPVGAIVGGVVGGIAGLAALVAVAWVLLRRRTKNPSYSATPRPQGYDFVSKEADDDGPAGPYTRIAAAEVDVGSGYSELLGSARHGGIASGQPAVRPPAFELDQRAIPRELPAESPWQAR</sequence>
<keyword evidence="4" id="KW-0472">Membrane</keyword>
<keyword evidence="4" id="KW-1133">Transmembrane helix</keyword>
<dbReference type="SUPFAM" id="SSF117281">
    <property type="entry name" value="Kelch motif"/>
    <property type="match status" value="2"/>
</dbReference>
<evidence type="ECO:0000313" key="6">
    <source>
        <dbReference type="EMBL" id="KAK4032433.1"/>
    </source>
</evidence>
<keyword evidence="1" id="KW-0677">Repeat</keyword>
<protein>
    <recommendedName>
        <fullName evidence="8">Kelch repeat protein</fullName>
    </recommendedName>
</protein>
<keyword evidence="5" id="KW-0732">Signal</keyword>
<proteinExistence type="predicted"/>
<keyword evidence="2" id="KW-0408">Iron</keyword>
<accession>A0AAN6P618</accession>
<dbReference type="InterPro" id="IPR015915">
    <property type="entry name" value="Kelch-typ_b-propeller"/>
</dbReference>
<evidence type="ECO:0000256" key="3">
    <source>
        <dbReference type="SAM" id="MobiDB-lite"/>
    </source>
</evidence>
<feature type="signal peptide" evidence="5">
    <location>
        <begin position="1"/>
        <end position="22"/>
    </location>
</feature>
<comment type="caution">
    <text evidence="6">The sequence shown here is derived from an EMBL/GenBank/DDBJ whole genome shotgun (WGS) entry which is preliminary data.</text>
</comment>
<evidence type="ECO:0000256" key="5">
    <source>
        <dbReference type="SAM" id="SignalP"/>
    </source>
</evidence>
<keyword evidence="4" id="KW-0812">Transmembrane</keyword>
<evidence type="ECO:0000256" key="2">
    <source>
        <dbReference type="ARBA" id="ARBA00023004"/>
    </source>
</evidence>
<dbReference type="EMBL" id="MU854610">
    <property type="protein sequence ID" value="KAK4032433.1"/>
    <property type="molecule type" value="Genomic_DNA"/>
</dbReference>
<evidence type="ECO:0000256" key="1">
    <source>
        <dbReference type="ARBA" id="ARBA00022737"/>
    </source>
</evidence>
<name>A0AAN6P618_9PEZI</name>
<evidence type="ECO:0008006" key="8">
    <source>
        <dbReference type="Google" id="ProtNLM"/>
    </source>
</evidence>
<feature type="region of interest" description="Disordered" evidence="3">
    <location>
        <begin position="488"/>
        <end position="513"/>
    </location>
</feature>
<gene>
    <name evidence="6" type="ORF">C8A01DRAFT_20491</name>
</gene>
<dbReference type="AlphaFoldDB" id="A0AAN6P618"/>
<evidence type="ECO:0000256" key="4">
    <source>
        <dbReference type="SAM" id="Phobius"/>
    </source>
</evidence>
<dbReference type="PANTHER" id="PTHR47435">
    <property type="entry name" value="KELCH REPEAT PROTEIN (AFU_ORTHOLOGUE AFUA_5G12780)"/>
    <property type="match status" value="1"/>
</dbReference>
<feature type="transmembrane region" description="Helical" evidence="4">
    <location>
        <begin position="456"/>
        <end position="481"/>
    </location>
</feature>
<organism evidence="6 7">
    <name type="scientific">Parachaetomium inaequale</name>
    <dbReference type="NCBI Taxonomy" id="2588326"/>
    <lineage>
        <taxon>Eukaryota</taxon>
        <taxon>Fungi</taxon>
        <taxon>Dikarya</taxon>
        <taxon>Ascomycota</taxon>
        <taxon>Pezizomycotina</taxon>
        <taxon>Sordariomycetes</taxon>
        <taxon>Sordariomycetidae</taxon>
        <taxon>Sordariales</taxon>
        <taxon>Chaetomiaceae</taxon>
        <taxon>Parachaetomium</taxon>
    </lineage>
</organism>
<dbReference type="GO" id="GO:0019760">
    <property type="term" value="P:glucosinolate metabolic process"/>
    <property type="evidence" value="ECO:0007669"/>
    <property type="project" value="UniProtKB-ARBA"/>
</dbReference>
<dbReference type="PANTHER" id="PTHR47435:SF4">
    <property type="entry name" value="KELCH REPEAT PROTEIN (AFU_ORTHOLOGUE AFUA_5G12780)"/>
    <property type="match status" value="1"/>
</dbReference>
<evidence type="ECO:0000313" key="7">
    <source>
        <dbReference type="Proteomes" id="UP001303115"/>
    </source>
</evidence>
<dbReference type="Gene3D" id="2.120.10.80">
    <property type="entry name" value="Kelch-type beta propeller"/>
    <property type="match status" value="1"/>
</dbReference>
<reference evidence="7" key="1">
    <citation type="journal article" date="2023" name="Mol. Phylogenet. Evol.">
        <title>Genome-scale phylogeny and comparative genomics of the fungal order Sordariales.</title>
        <authorList>
            <person name="Hensen N."/>
            <person name="Bonometti L."/>
            <person name="Westerberg I."/>
            <person name="Brannstrom I.O."/>
            <person name="Guillou S."/>
            <person name="Cros-Aarteil S."/>
            <person name="Calhoun S."/>
            <person name="Haridas S."/>
            <person name="Kuo A."/>
            <person name="Mondo S."/>
            <person name="Pangilinan J."/>
            <person name="Riley R."/>
            <person name="LaButti K."/>
            <person name="Andreopoulos B."/>
            <person name="Lipzen A."/>
            <person name="Chen C."/>
            <person name="Yan M."/>
            <person name="Daum C."/>
            <person name="Ng V."/>
            <person name="Clum A."/>
            <person name="Steindorff A."/>
            <person name="Ohm R.A."/>
            <person name="Martin F."/>
            <person name="Silar P."/>
            <person name="Natvig D.O."/>
            <person name="Lalanne C."/>
            <person name="Gautier V."/>
            <person name="Ament-Velasquez S.L."/>
            <person name="Kruys A."/>
            <person name="Hutchinson M.I."/>
            <person name="Powell A.J."/>
            <person name="Barry K."/>
            <person name="Miller A.N."/>
            <person name="Grigoriev I.V."/>
            <person name="Debuchy R."/>
            <person name="Gladieux P."/>
            <person name="Hiltunen Thoren M."/>
            <person name="Johannesson H."/>
        </authorList>
    </citation>
    <scope>NUCLEOTIDE SEQUENCE [LARGE SCALE GENOMIC DNA]</scope>
    <source>
        <strain evidence="7">CBS 284.82</strain>
    </source>
</reference>